<dbReference type="Pfam" id="PF14833">
    <property type="entry name" value="NAD_binding_11"/>
    <property type="match status" value="1"/>
</dbReference>
<feature type="domain" description="6-phosphogluconate dehydrogenase NADP-binding" evidence="4">
    <location>
        <begin position="32"/>
        <end position="193"/>
    </location>
</feature>
<proteinExistence type="predicted"/>
<dbReference type="InterPro" id="IPR008927">
    <property type="entry name" value="6-PGluconate_DH-like_C_sf"/>
</dbReference>
<dbReference type="PANTHER" id="PTHR43060">
    <property type="entry name" value="3-HYDROXYISOBUTYRATE DEHYDROGENASE-LIKE 1, MITOCHONDRIAL-RELATED"/>
    <property type="match status" value="1"/>
</dbReference>
<dbReference type="Proteomes" id="UP000029452">
    <property type="component" value="Unassembled WGS sequence"/>
</dbReference>
<keyword evidence="2" id="KW-0520">NAD</keyword>
<dbReference type="EMBL" id="JPGK01000007">
    <property type="protein sequence ID" value="KGA93250.1"/>
    <property type="molecule type" value="Genomic_DNA"/>
</dbReference>
<dbReference type="GO" id="GO:0051287">
    <property type="term" value="F:NAD binding"/>
    <property type="evidence" value="ECO:0007669"/>
    <property type="project" value="InterPro"/>
</dbReference>
<reference evidence="6 7" key="1">
    <citation type="submission" date="2014-06" db="EMBL/GenBank/DDBJ databases">
        <title>Draft genome sequence of iron oxidizing acidophile Leptospirillum ferriphilum DSM14647.</title>
        <authorList>
            <person name="Cardenas J.P."/>
            <person name="Lazcano M."/>
            <person name="Ossandon F.J."/>
            <person name="Corbett M."/>
            <person name="Holmes D.S."/>
            <person name="Watkin E."/>
        </authorList>
    </citation>
    <scope>NUCLEOTIDE SEQUENCE [LARGE SCALE GENOMIC DNA]</scope>
    <source>
        <strain evidence="6 7">DSM 14647</strain>
    </source>
</reference>
<dbReference type="AlphaFoldDB" id="A0A094W9Q8"/>
<dbReference type="InterPro" id="IPR006115">
    <property type="entry name" value="6PGDH_NADP-bd"/>
</dbReference>
<protein>
    <submittedName>
        <fullName evidence="6">2-hydroxy-3-oxopropionate reductase</fullName>
        <ecNumber evidence="6">1.1.1.60</ecNumber>
    </submittedName>
</protein>
<name>A0A094W9Q8_9BACT</name>
<dbReference type="InterPro" id="IPR013328">
    <property type="entry name" value="6PGD_dom2"/>
</dbReference>
<dbReference type="SUPFAM" id="SSF48179">
    <property type="entry name" value="6-phosphogluconate dehydrogenase C-terminal domain-like"/>
    <property type="match status" value="1"/>
</dbReference>
<dbReference type="GO" id="GO:0008679">
    <property type="term" value="F:2-hydroxy-3-oxopropionate reductase activity"/>
    <property type="evidence" value="ECO:0007669"/>
    <property type="project" value="UniProtKB-EC"/>
</dbReference>
<accession>A0A094W9Q8</accession>
<evidence type="ECO:0000313" key="6">
    <source>
        <dbReference type="EMBL" id="KGA93250.1"/>
    </source>
</evidence>
<dbReference type="Gene3D" id="1.10.1040.10">
    <property type="entry name" value="N-(1-d-carboxylethyl)-l-norvaline Dehydrogenase, domain 2"/>
    <property type="match status" value="1"/>
</dbReference>
<dbReference type="Pfam" id="PF03446">
    <property type="entry name" value="NAD_binding_2"/>
    <property type="match status" value="1"/>
</dbReference>
<keyword evidence="1 6" id="KW-0560">Oxidoreductase</keyword>
<evidence type="ECO:0000259" key="4">
    <source>
        <dbReference type="Pfam" id="PF03446"/>
    </source>
</evidence>
<dbReference type="PANTHER" id="PTHR43060:SF15">
    <property type="entry name" value="3-HYDROXYISOBUTYRATE DEHYDROGENASE-LIKE 1, MITOCHONDRIAL-RELATED"/>
    <property type="match status" value="1"/>
</dbReference>
<dbReference type="PATRIC" id="fig|178606.4.peg.1878"/>
<dbReference type="Gene3D" id="3.40.50.720">
    <property type="entry name" value="NAD(P)-binding Rossmann-like Domain"/>
    <property type="match status" value="1"/>
</dbReference>
<evidence type="ECO:0000313" key="7">
    <source>
        <dbReference type="Proteomes" id="UP000029452"/>
    </source>
</evidence>
<evidence type="ECO:0000256" key="3">
    <source>
        <dbReference type="PIRSR" id="PIRSR000103-1"/>
    </source>
</evidence>
<feature type="domain" description="3-hydroxyisobutyrate dehydrogenase-like NAD-binding" evidence="5">
    <location>
        <begin position="196"/>
        <end position="312"/>
    </location>
</feature>
<dbReference type="SUPFAM" id="SSF51735">
    <property type="entry name" value="NAD(P)-binding Rossmann-fold domains"/>
    <property type="match status" value="1"/>
</dbReference>
<dbReference type="InterPro" id="IPR015815">
    <property type="entry name" value="HIBADH-related"/>
</dbReference>
<sequence>MVTKKVRVPDTWNNRNTLWKGGPFLEKQPAFRIGIVGVGRMGSNMALRLQEIGFSIVSVFDHRREAAREVAARTGAVVAETLAEVTAGANVIFTVVGTDREMESLFRESGDSLLQNAGGRIFINCATVSPGLHVEIERRSRARNADSLEASMASSIPQARSGTLYLMVGGKKEVLERVRPVLDALSAEIRYVGPAGQAAKLKALVNMVMNINTAGLAEGLGLADALGLDLAMVREVFSRTGAASRVLETDGADMQNREHDVYFSAAHAAKDSHIALDLAREAGLSLPLARATAGQFDRMVEAGLGEIDKSGVSELTFLSRRPRTLSPGNDHG</sequence>
<dbReference type="InterPro" id="IPR036291">
    <property type="entry name" value="NAD(P)-bd_dom_sf"/>
</dbReference>
<evidence type="ECO:0000259" key="5">
    <source>
        <dbReference type="Pfam" id="PF14833"/>
    </source>
</evidence>
<dbReference type="GO" id="GO:0050661">
    <property type="term" value="F:NADP binding"/>
    <property type="evidence" value="ECO:0007669"/>
    <property type="project" value="InterPro"/>
</dbReference>
<evidence type="ECO:0000256" key="2">
    <source>
        <dbReference type="ARBA" id="ARBA00023027"/>
    </source>
</evidence>
<dbReference type="PIRSF" id="PIRSF000103">
    <property type="entry name" value="HIBADH"/>
    <property type="match status" value="1"/>
</dbReference>
<dbReference type="OMA" id="VWTGEDG"/>
<dbReference type="EC" id="1.1.1.60" evidence="6"/>
<dbReference type="InterPro" id="IPR029154">
    <property type="entry name" value="HIBADH-like_NADP-bd"/>
</dbReference>
<comment type="caution">
    <text evidence="6">The sequence shown here is derived from an EMBL/GenBank/DDBJ whole genome shotgun (WGS) entry which is preliminary data.</text>
</comment>
<feature type="active site" evidence="3">
    <location>
        <position position="202"/>
    </location>
</feature>
<gene>
    <name evidence="6" type="ORF">LptCag_0286</name>
</gene>
<evidence type="ECO:0000256" key="1">
    <source>
        <dbReference type="ARBA" id="ARBA00023002"/>
    </source>
</evidence>
<organism evidence="6 7">
    <name type="scientific">Leptospirillum ferriphilum</name>
    <dbReference type="NCBI Taxonomy" id="178606"/>
    <lineage>
        <taxon>Bacteria</taxon>
        <taxon>Pseudomonadati</taxon>
        <taxon>Nitrospirota</taxon>
        <taxon>Nitrospiria</taxon>
        <taxon>Nitrospirales</taxon>
        <taxon>Nitrospiraceae</taxon>
        <taxon>Leptospirillum</taxon>
    </lineage>
</organism>